<dbReference type="GeneTree" id="ENSGT00940000163630"/>
<proteinExistence type="predicted"/>
<reference evidence="3" key="2">
    <citation type="submission" date="2025-09" db="UniProtKB">
        <authorList>
            <consortium name="Ensembl"/>
        </authorList>
    </citation>
    <scope>IDENTIFICATION</scope>
</reference>
<evidence type="ECO:0000259" key="2">
    <source>
        <dbReference type="PROSITE" id="PS50878"/>
    </source>
</evidence>
<dbReference type="InterPro" id="IPR000477">
    <property type="entry name" value="RT_dom"/>
</dbReference>
<dbReference type="Pfam" id="PF00078">
    <property type="entry name" value="RVT_1"/>
    <property type="match status" value="1"/>
</dbReference>
<sequence>MLKTLKQFGFGENFIEWVNIIYLKPVSSILTNSDRSQSFELKRGVRQGDPLSPLLFDITLEPLAIGIRSHPGINGVKFGNVESLVNLYADDLLICLSDPVVSVPNLLNYIKSFSKLSGYTINWDKCEFMPLTNMCPTFLKSLPFKIVNTHITYLGLKISRNPKLLLKLNFLDMMDTLKANIRNWKLLPLSMIGRINAVKMVALPRFLYLFQNLPIYLPLSFFKQLDLAVLSFVWADKPPRISKAHLQKDLKSGGLGLPVFRHYYWATGSTGLLWLCYILSYSLCLSFITSLTSCNNVRCCIPIRFFLFFVKV</sequence>
<protein>
    <recommendedName>
        <fullName evidence="2">Reverse transcriptase domain-containing protein</fullName>
    </recommendedName>
</protein>
<feature type="transmembrane region" description="Helical" evidence="1">
    <location>
        <begin position="271"/>
        <end position="291"/>
    </location>
</feature>
<evidence type="ECO:0000313" key="3">
    <source>
        <dbReference type="Ensembl" id="ENSSLUP00000026244.1"/>
    </source>
</evidence>
<feature type="domain" description="Reverse transcriptase" evidence="2">
    <location>
        <begin position="1"/>
        <end position="158"/>
    </location>
</feature>
<organism evidence="3 4">
    <name type="scientific">Sander lucioperca</name>
    <name type="common">Pike-perch</name>
    <name type="synonym">Perca lucioperca</name>
    <dbReference type="NCBI Taxonomy" id="283035"/>
    <lineage>
        <taxon>Eukaryota</taxon>
        <taxon>Metazoa</taxon>
        <taxon>Chordata</taxon>
        <taxon>Craniata</taxon>
        <taxon>Vertebrata</taxon>
        <taxon>Euteleostomi</taxon>
        <taxon>Actinopterygii</taxon>
        <taxon>Neopterygii</taxon>
        <taxon>Teleostei</taxon>
        <taxon>Neoteleostei</taxon>
        <taxon>Acanthomorphata</taxon>
        <taxon>Eupercaria</taxon>
        <taxon>Perciformes</taxon>
        <taxon>Percoidei</taxon>
        <taxon>Percidae</taxon>
        <taxon>Luciopercinae</taxon>
        <taxon>Sander</taxon>
    </lineage>
</organism>
<dbReference type="PROSITE" id="PS50878">
    <property type="entry name" value="RT_POL"/>
    <property type="match status" value="1"/>
</dbReference>
<dbReference type="SUPFAM" id="SSF56672">
    <property type="entry name" value="DNA/RNA polymerases"/>
    <property type="match status" value="1"/>
</dbReference>
<keyword evidence="1" id="KW-1133">Transmembrane helix</keyword>
<keyword evidence="1" id="KW-0472">Membrane</keyword>
<dbReference type="Proteomes" id="UP000694568">
    <property type="component" value="Unplaced"/>
</dbReference>
<evidence type="ECO:0000313" key="4">
    <source>
        <dbReference type="Proteomes" id="UP000694568"/>
    </source>
</evidence>
<dbReference type="AlphaFoldDB" id="A0A8C9YJL5"/>
<dbReference type="PANTHER" id="PTHR31635:SF196">
    <property type="entry name" value="REVERSE TRANSCRIPTASE DOMAIN-CONTAINING PROTEIN-RELATED"/>
    <property type="match status" value="1"/>
</dbReference>
<dbReference type="InterPro" id="IPR043502">
    <property type="entry name" value="DNA/RNA_pol_sf"/>
</dbReference>
<keyword evidence="1" id="KW-0812">Transmembrane</keyword>
<keyword evidence="4" id="KW-1185">Reference proteome</keyword>
<dbReference type="PANTHER" id="PTHR31635">
    <property type="entry name" value="REVERSE TRANSCRIPTASE DOMAIN-CONTAINING PROTEIN-RELATED"/>
    <property type="match status" value="1"/>
</dbReference>
<reference evidence="3" key="1">
    <citation type="submission" date="2025-08" db="UniProtKB">
        <authorList>
            <consortium name="Ensembl"/>
        </authorList>
    </citation>
    <scope>IDENTIFICATION</scope>
</reference>
<name>A0A8C9YJL5_SANLU</name>
<evidence type="ECO:0000256" key="1">
    <source>
        <dbReference type="SAM" id="Phobius"/>
    </source>
</evidence>
<dbReference type="Ensembl" id="ENSSLUT00000027108.1">
    <property type="protein sequence ID" value="ENSSLUP00000026244.1"/>
    <property type="gene ID" value="ENSSLUG00000011951.1"/>
</dbReference>
<accession>A0A8C9YJL5</accession>